<feature type="transmembrane region" description="Helical" evidence="7">
    <location>
        <begin position="75"/>
        <end position="93"/>
    </location>
</feature>
<feature type="domain" description="Major facilitator superfamily (MFS) profile" evidence="8">
    <location>
        <begin position="39"/>
        <end position="542"/>
    </location>
</feature>
<feature type="transmembrane region" description="Helical" evidence="7">
    <location>
        <begin position="289"/>
        <end position="309"/>
    </location>
</feature>
<protein>
    <submittedName>
        <fullName evidence="9">MFS transporter</fullName>
    </submittedName>
</protein>
<dbReference type="Pfam" id="PF07690">
    <property type="entry name" value="MFS_1"/>
    <property type="match status" value="1"/>
</dbReference>
<evidence type="ECO:0000256" key="2">
    <source>
        <dbReference type="ARBA" id="ARBA00022448"/>
    </source>
</evidence>
<feature type="transmembrane region" description="Helical" evidence="7">
    <location>
        <begin position="194"/>
        <end position="216"/>
    </location>
</feature>
<evidence type="ECO:0000256" key="3">
    <source>
        <dbReference type="ARBA" id="ARBA00022692"/>
    </source>
</evidence>
<comment type="caution">
    <text evidence="9">The sequence shown here is derived from an EMBL/GenBank/DDBJ whole genome shotgun (WGS) entry which is preliminary data.</text>
</comment>
<reference evidence="9 10" key="1">
    <citation type="submission" date="2018-04" db="EMBL/GenBank/DDBJ databases">
        <title>The genome sequence of Caulobacter sp. 736.</title>
        <authorList>
            <person name="Gao J."/>
            <person name="Sun J."/>
        </authorList>
    </citation>
    <scope>NUCLEOTIDE SEQUENCE [LARGE SCALE GENOMIC DNA]</scope>
    <source>
        <strain evidence="9 10">736</strain>
    </source>
</reference>
<proteinExistence type="predicted"/>
<keyword evidence="10" id="KW-1185">Reference proteome</keyword>
<dbReference type="GO" id="GO:0016020">
    <property type="term" value="C:membrane"/>
    <property type="evidence" value="ECO:0007669"/>
    <property type="project" value="UniProtKB-SubCell"/>
</dbReference>
<evidence type="ECO:0000313" key="10">
    <source>
        <dbReference type="Proteomes" id="UP000244913"/>
    </source>
</evidence>
<evidence type="ECO:0000256" key="7">
    <source>
        <dbReference type="SAM" id="Phobius"/>
    </source>
</evidence>
<dbReference type="InterPro" id="IPR036259">
    <property type="entry name" value="MFS_trans_sf"/>
</dbReference>
<organism evidence="9 10">
    <name type="scientific">Caulobacter radicis</name>
    <dbReference type="NCBI Taxonomy" id="2172650"/>
    <lineage>
        <taxon>Bacteria</taxon>
        <taxon>Pseudomonadati</taxon>
        <taxon>Pseudomonadota</taxon>
        <taxon>Alphaproteobacteria</taxon>
        <taxon>Caulobacterales</taxon>
        <taxon>Caulobacteraceae</taxon>
        <taxon>Caulobacter</taxon>
    </lineage>
</organism>
<feature type="transmembrane region" description="Helical" evidence="7">
    <location>
        <begin position="392"/>
        <end position="414"/>
    </location>
</feature>
<evidence type="ECO:0000256" key="6">
    <source>
        <dbReference type="SAM" id="MobiDB-lite"/>
    </source>
</evidence>
<feature type="transmembrane region" description="Helical" evidence="7">
    <location>
        <begin position="129"/>
        <end position="151"/>
    </location>
</feature>
<dbReference type="Proteomes" id="UP000244913">
    <property type="component" value="Unassembled WGS sequence"/>
</dbReference>
<name>A0A2T9JBD6_9CAUL</name>
<feature type="transmembrane region" description="Helical" evidence="7">
    <location>
        <begin position="361"/>
        <end position="380"/>
    </location>
</feature>
<dbReference type="Gene3D" id="1.20.1250.20">
    <property type="entry name" value="MFS general substrate transporter like domains"/>
    <property type="match status" value="1"/>
</dbReference>
<dbReference type="PANTHER" id="PTHR42718">
    <property type="entry name" value="MAJOR FACILITATOR SUPERFAMILY MULTIDRUG TRANSPORTER MFSC"/>
    <property type="match status" value="1"/>
</dbReference>
<evidence type="ECO:0000313" key="9">
    <source>
        <dbReference type="EMBL" id="PVM79484.1"/>
    </source>
</evidence>
<feature type="transmembrane region" description="Helical" evidence="7">
    <location>
        <begin position="228"/>
        <end position="252"/>
    </location>
</feature>
<evidence type="ECO:0000259" key="8">
    <source>
        <dbReference type="PROSITE" id="PS50850"/>
    </source>
</evidence>
<feature type="transmembrane region" description="Helical" evidence="7">
    <location>
        <begin position="163"/>
        <end position="182"/>
    </location>
</feature>
<dbReference type="GO" id="GO:0022857">
    <property type="term" value="F:transmembrane transporter activity"/>
    <property type="evidence" value="ECO:0007669"/>
    <property type="project" value="InterPro"/>
</dbReference>
<feature type="transmembrane region" description="Helical" evidence="7">
    <location>
        <begin position="258"/>
        <end position="277"/>
    </location>
</feature>
<dbReference type="InterPro" id="IPR011701">
    <property type="entry name" value="MFS"/>
</dbReference>
<comment type="subcellular location">
    <subcellularLocation>
        <location evidence="1">Membrane</location>
        <topology evidence="1">Multi-pass membrane protein</topology>
    </subcellularLocation>
</comment>
<feature type="transmembrane region" description="Helical" evidence="7">
    <location>
        <begin position="421"/>
        <end position="443"/>
    </location>
</feature>
<dbReference type="SUPFAM" id="SSF103473">
    <property type="entry name" value="MFS general substrate transporter"/>
    <property type="match status" value="1"/>
</dbReference>
<evidence type="ECO:0000256" key="1">
    <source>
        <dbReference type="ARBA" id="ARBA00004141"/>
    </source>
</evidence>
<evidence type="ECO:0000256" key="5">
    <source>
        <dbReference type="ARBA" id="ARBA00023136"/>
    </source>
</evidence>
<feature type="region of interest" description="Disordered" evidence="6">
    <location>
        <begin position="1"/>
        <end position="25"/>
    </location>
</feature>
<dbReference type="InterPro" id="IPR020846">
    <property type="entry name" value="MFS_dom"/>
</dbReference>
<dbReference type="EMBL" id="QDKP01000042">
    <property type="protein sequence ID" value="PVM79484.1"/>
    <property type="molecule type" value="Genomic_DNA"/>
</dbReference>
<keyword evidence="3 7" id="KW-0812">Transmembrane</keyword>
<keyword evidence="5 7" id="KW-0472">Membrane</keyword>
<accession>A0A2T9JBD6</accession>
<dbReference type="RefSeq" id="WP_116568392.1">
    <property type="nucleotide sequence ID" value="NZ_QDKP01000042.1"/>
</dbReference>
<evidence type="ECO:0000256" key="4">
    <source>
        <dbReference type="ARBA" id="ARBA00022989"/>
    </source>
</evidence>
<dbReference type="PROSITE" id="PS50850">
    <property type="entry name" value="MFS"/>
    <property type="match status" value="1"/>
</dbReference>
<dbReference type="PANTHER" id="PTHR42718:SF9">
    <property type="entry name" value="MAJOR FACILITATOR SUPERFAMILY MULTIDRUG TRANSPORTER MFSC"/>
    <property type="match status" value="1"/>
</dbReference>
<sequence>MPRHGETIGQTPDWLPHERPMMPGSPSTPDFPLPFRVVHALISVLIGVTGSLGTALISVNLPAIQGSLGLTPTQGAWLTTIYIMTNISMNLLLVKYRQQFGIRRFTLVFLSLYTVAAFAHLFLDNYPMALALRAISGVGAAALSALAMFYMLQAFPASFRMGALVLGVGVSQLGAPLARVISTGLLDAAYWHGLYALEACLAAACLAAVLLFRLPHGVRIHVFEKTDALTFALLGGGLGLIVAVLGLGRIVWWFEAPWLGWCLAAAVVMIAIASLVEHGRVHPLIDTRWVATGAFLRFCLNIALVRLILSEQSVGAAGLMNALGLAAEQQRLLYGVVLLATIAGVVVSASTLNQKTLAPQFLGSILLIAVGAFLDARATVLTAPVNLYLSQALLAFAAAMFLGPAFMFGIGQLLTRGLGSIITFSVMFGVAQNLGGLFGASLLGTLQTVRAQHHAVYLAEHLTGSDPAVAATLQAYGGAYAATQADPAFRAADGVALLTQQLIQQANILAFNDVFRVIGIIAVAQFFYAALLFMLLAVRMKRQGAQAPAPPSPPTSSKPASEPA</sequence>
<feature type="region of interest" description="Disordered" evidence="6">
    <location>
        <begin position="545"/>
        <end position="564"/>
    </location>
</feature>
<dbReference type="AlphaFoldDB" id="A0A2T9JBD6"/>
<gene>
    <name evidence="9" type="ORF">DDF65_14655</name>
</gene>
<keyword evidence="4 7" id="KW-1133">Transmembrane helix</keyword>
<feature type="transmembrane region" description="Helical" evidence="7">
    <location>
        <begin position="329"/>
        <end position="349"/>
    </location>
</feature>
<keyword evidence="2" id="KW-0813">Transport</keyword>
<feature type="transmembrane region" description="Helical" evidence="7">
    <location>
        <begin position="37"/>
        <end position="63"/>
    </location>
</feature>
<feature type="transmembrane region" description="Helical" evidence="7">
    <location>
        <begin position="517"/>
        <end position="538"/>
    </location>
</feature>
<feature type="transmembrane region" description="Helical" evidence="7">
    <location>
        <begin position="105"/>
        <end position="123"/>
    </location>
</feature>